<dbReference type="EMBL" id="CM003109">
    <property type="protein sequence ID" value="KUI74245.1"/>
    <property type="molecule type" value="Genomic_DNA"/>
</dbReference>
<accession>A0A194WDN2</accession>
<keyword evidence="1" id="KW-0732">Signal</keyword>
<protein>
    <submittedName>
        <fullName evidence="2">Uncharacterized protein</fullName>
    </submittedName>
</protein>
<proteinExistence type="predicted"/>
<dbReference type="AlphaFoldDB" id="A0A194WDN2"/>
<gene>
    <name evidence="2" type="ORF">VM1G_09738</name>
</gene>
<evidence type="ECO:0000256" key="1">
    <source>
        <dbReference type="SAM" id="SignalP"/>
    </source>
</evidence>
<dbReference type="Proteomes" id="UP000078559">
    <property type="component" value="Chromosome 12"/>
</dbReference>
<feature type="signal peptide" evidence="1">
    <location>
        <begin position="1"/>
        <end position="19"/>
    </location>
</feature>
<keyword evidence="3" id="KW-1185">Reference proteome</keyword>
<organism evidence="2 3">
    <name type="scientific">Cytospora mali</name>
    <name type="common">Apple Valsa canker fungus</name>
    <name type="synonym">Valsa mali</name>
    <dbReference type="NCBI Taxonomy" id="578113"/>
    <lineage>
        <taxon>Eukaryota</taxon>
        <taxon>Fungi</taxon>
        <taxon>Dikarya</taxon>
        <taxon>Ascomycota</taxon>
        <taxon>Pezizomycotina</taxon>
        <taxon>Sordariomycetes</taxon>
        <taxon>Sordariomycetidae</taxon>
        <taxon>Diaporthales</taxon>
        <taxon>Cytosporaceae</taxon>
        <taxon>Cytospora</taxon>
    </lineage>
</organism>
<feature type="chain" id="PRO_5008267444" evidence="1">
    <location>
        <begin position="20"/>
        <end position="165"/>
    </location>
</feature>
<evidence type="ECO:0000313" key="2">
    <source>
        <dbReference type="EMBL" id="KUI74245.1"/>
    </source>
</evidence>
<evidence type="ECO:0000313" key="3">
    <source>
        <dbReference type="Proteomes" id="UP000078559"/>
    </source>
</evidence>
<name>A0A194WDN2_CYTMA</name>
<sequence length="165" mass="17579">MQLSFAAAGLITLLAGAEAHLWSEPAAKLIKPSANVVSNYTWTVTGWSAGCAHSGCYADFNVSAEAWKTSIPAFKAYCSVGPEGAAYQSCKILDDEAERHLVAARLEAVNTTGTGAHLAVSYEFVDPNAPDTYWNYTAYALSTYNQAVSPLAKFSMTPSEIWGVA</sequence>
<dbReference type="OrthoDB" id="3508922at2759"/>
<reference evidence="2" key="1">
    <citation type="submission" date="2014-12" db="EMBL/GenBank/DDBJ databases">
        <title>Genome Sequence of Valsa Canker Pathogens Uncovers a Specific Adaption of Colonization on Woody Bark.</title>
        <authorList>
            <person name="Yin Z."/>
            <person name="Liu H."/>
            <person name="Gao X."/>
            <person name="Li Z."/>
            <person name="Song N."/>
            <person name="Ke X."/>
            <person name="Dai Q."/>
            <person name="Wu Y."/>
            <person name="Sun Y."/>
            <person name="Xu J.-R."/>
            <person name="Kang Z.K."/>
            <person name="Wang L."/>
            <person name="Huang L."/>
        </authorList>
    </citation>
    <scope>NUCLEOTIDE SEQUENCE [LARGE SCALE GENOMIC DNA]</scope>
    <source>
        <strain evidence="2">03-8</strain>
    </source>
</reference>